<dbReference type="GO" id="GO:0032259">
    <property type="term" value="P:methylation"/>
    <property type="evidence" value="ECO:0007669"/>
    <property type="project" value="UniProtKB-KW"/>
</dbReference>
<keyword evidence="4" id="KW-1185">Reference proteome</keyword>
<dbReference type="AlphaFoldDB" id="A0A9P8VRE4"/>
<dbReference type="InterPro" id="IPR029063">
    <property type="entry name" value="SAM-dependent_MTases_sf"/>
</dbReference>
<dbReference type="PANTHER" id="PTHR43591">
    <property type="entry name" value="METHYLTRANSFERASE"/>
    <property type="match status" value="1"/>
</dbReference>
<comment type="caution">
    <text evidence="3">The sequence shown here is derived from an EMBL/GenBank/DDBJ whole genome shotgun (WGS) entry which is preliminary data.</text>
</comment>
<reference evidence="3 4" key="1">
    <citation type="journal article" date="2021" name="Nat. Commun.">
        <title>Genetic determinants of endophytism in the Arabidopsis root mycobiome.</title>
        <authorList>
            <person name="Mesny F."/>
            <person name="Miyauchi S."/>
            <person name="Thiergart T."/>
            <person name="Pickel B."/>
            <person name="Atanasova L."/>
            <person name="Karlsson M."/>
            <person name="Huettel B."/>
            <person name="Barry K.W."/>
            <person name="Haridas S."/>
            <person name="Chen C."/>
            <person name="Bauer D."/>
            <person name="Andreopoulos W."/>
            <person name="Pangilinan J."/>
            <person name="LaButti K."/>
            <person name="Riley R."/>
            <person name="Lipzen A."/>
            <person name="Clum A."/>
            <person name="Drula E."/>
            <person name="Henrissat B."/>
            <person name="Kohler A."/>
            <person name="Grigoriev I.V."/>
            <person name="Martin F.M."/>
            <person name="Hacquard S."/>
        </authorList>
    </citation>
    <scope>NUCLEOTIDE SEQUENCE [LARGE SCALE GENOMIC DNA]</scope>
    <source>
        <strain evidence="3 4">MPI-CAGE-CH-0241</strain>
    </source>
</reference>
<feature type="compositionally biased region" description="Basic and acidic residues" evidence="2">
    <location>
        <begin position="1"/>
        <end position="10"/>
    </location>
</feature>
<evidence type="ECO:0000313" key="3">
    <source>
        <dbReference type="EMBL" id="KAH6871398.1"/>
    </source>
</evidence>
<comment type="similarity">
    <text evidence="1">Belongs to the methyltransferase superfamily. LaeA methyltransferase family.</text>
</comment>
<evidence type="ECO:0000256" key="1">
    <source>
        <dbReference type="ARBA" id="ARBA00038158"/>
    </source>
</evidence>
<dbReference type="CDD" id="cd02440">
    <property type="entry name" value="AdoMet_MTases"/>
    <property type="match status" value="1"/>
</dbReference>
<dbReference type="GO" id="GO:0008168">
    <property type="term" value="F:methyltransferase activity"/>
    <property type="evidence" value="ECO:0007669"/>
    <property type="project" value="UniProtKB-KW"/>
</dbReference>
<keyword evidence="3" id="KW-0808">Transferase</keyword>
<dbReference type="Proteomes" id="UP000777438">
    <property type="component" value="Unassembled WGS sequence"/>
</dbReference>
<feature type="compositionally biased region" description="Acidic residues" evidence="2">
    <location>
        <begin position="11"/>
        <end position="22"/>
    </location>
</feature>
<accession>A0A9P8VRE4</accession>
<dbReference type="PANTHER" id="PTHR43591:SF31">
    <property type="entry name" value="LAEA-LIKE, PUTATIVE (AFU_ORTHOLOGUE AFUA_8G01930)-RELATED"/>
    <property type="match status" value="1"/>
</dbReference>
<dbReference type="Gene3D" id="3.40.50.150">
    <property type="entry name" value="Vaccinia Virus protein VP39"/>
    <property type="match status" value="1"/>
</dbReference>
<proteinExistence type="inferred from homology"/>
<gene>
    <name evidence="3" type="ORF">B0T10DRAFT_500536</name>
</gene>
<protein>
    <submittedName>
        <fullName evidence="3">S-adenosyl-L-methionine-dependent methyltransferase</fullName>
    </submittedName>
</protein>
<evidence type="ECO:0000256" key="2">
    <source>
        <dbReference type="SAM" id="MobiDB-lite"/>
    </source>
</evidence>
<name>A0A9P8VRE4_9HYPO</name>
<dbReference type="Pfam" id="PF13489">
    <property type="entry name" value="Methyltransf_23"/>
    <property type="match status" value="1"/>
</dbReference>
<evidence type="ECO:0000313" key="4">
    <source>
        <dbReference type="Proteomes" id="UP000777438"/>
    </source>
</evidence>
<dbReference type="EMBL" id="JAGPYM010000055">
    <property type="protein sequence ID" value="KAH6871398.1"/>
    <property type="molecule type" value="Genomic_DNA"/>
</dbReference>
<organism evidence="3 4">
    <name type="scientific">Thelonectria olida</name>
    <dbReference type="NCBI Taxonomy" id="1576542"/>
    <lineage>
        <taxon>Eukaryota</taxon>
        <taxon>Fungi</taxon>
        <taxon>Dikarya</taxon>
        <taxon>Ascomycota</taxon>
        <taxon>Pezizomycotina</taxon>
        <taxon>Sordariomycetes</taxon>
        <taxon>Hypocreomycetidae</taxon>
        <taxon>Hypocreales</taxon>
        <taxon>Nectriaceae</taxon>
        <taxon>Thelonectria</taxon>
    </lineage>
</organism>
<sequence>MAELEPHPSEADQETNQIDDGDSAFGEGDVFSATFSIRSRILKYREENGRTYHAYKDGKYLTPNDEQESHRLDLQHYLFLLTFGNKLYTCPAKHVQRVLDVGTGTGLWAIAFADENPGARVVGIDLSPIQPSFVPPNLSFQIDDLEEDWVFSCKFDFVYCRMMTASFSDWPRFFEQAYENLNPGGWIELADIVFPVKVDDDTWPEDSALRKWSTIQLEATIKAGRPINSAESYKLQLAEAGFTDIVETVYKWPTNHWPEDKKLREIGMWNLENVMPSLEGFSMALFTRVLGWPRLDVEVFLDSVRKELIDPEIHAYWPIYVVSARKP</sequence>
<keyword evidence="3" id="KW-0489">Methyltransferase</keyword>
<dbReference type="OrthoDB" id="2013972at2759"/>
<dbReference type="SUPFAM" id="SSF53335">
    <property type="entry name" value="S-adenosyl-L-methionine-dependent methyltransferases"/>
    <property type="match status" value="1"/>
</dbReference>
<feature type="region of interest" description="Disordered" evidence="2">
    <location>
        <begin position="1"/>
        <end position="25"/>
    </location>
</feature>